<gene>
    <name evidence="2" type="ORF">XPU_1688</name>
</gene>
<sequence length="62" mass="6305">MAASAAGKHATEFSETMGTTCKVAAQTSKAHVIVRNRARVDPGNAGGRTVSSQASATHPINP</sequence>
<feature type="region of interest" description="Disordered" evidence="1">
    <location>
        <begin position="37"/>
        <end position="62"/>
    </location>
</feature>
<evidence type="ECO:0000256" key="1">
    <source>
        <dbReference type="SAM" id="MobiDB-lite"/>
    </source>
</evidence>
<protein>
    <submittedName>
        <fullName evidence="2">Uncharacterized protein</fullName>
    </submittedName>
</protein>
<reference evidence="2 3" key="1">
    <citation type="submission" date="2014-01" db="EMBL/GenBank/DDBJ databases">
        <title>Genome sequence and analysis of Xanthomonas arboricola pv. pruni.</title>
        <authorList>
            <person name="Fujikawa T."/>
            <person name="Nakazono-Nagaoka E."/>
        </authorList>
    </citation>
    <scope>NUCLEOTIDE SEQUENCE [LARGE SCALE GENOMIC DNA]</scope>
    <source>
        <strain evidence="3">MAFF 311562</strain>
    </source>
</reference>
<evidence type="ECO:0000313" key="2">
    <source>
        <dbReference type="EMBL" id="GAE50156.1"/>
    </source>
</evidence>
<proteinExistence type="predicted"/>
<accession>W4S0T4</accession>
<organism evidence="2 3">
    <name type="scientific">Xanthomonas arboricola pv. pruni str. MAFF 311562</name>
    <dbReference type="NCBI Taxonomy" id="1414836"/>
    <lineage>
        <taxon>Bacteria</taxon>
        <taxon>Pseudomonadati</taxon>
        <taxon>Pseudomonadota</taxon>
        <taxon>Gammaproteobacteria</taxon>
        <taxon>Lysobacterales</taxon>
        <taxon>Lysobacteraceae</taxon>
        <taxon>Xanthomonas</taxon>
    </lineage>
</organism>
<evidence type="ECO:0000313" key="3">
    <source>
        <dbReference type="Proteomes" id="UP000019143"/>
    </source>
</evidence>
<name>W4S0T4_9XANT</name>
<comment type="caution">
    <text evidence="2">The sequence shown here is derived from an EMBL/GenBank/DDBJ whole genome shotgun (WGS) entry which is preliminary data.</text>
</comment>
<dbReference type="Proteomes" id="UP000019143">
    <property type="component" value="Unassembled WGS sequence"/>
</dbReference>
<dbReference type="EMBL" id="BAVB01000240">
    <property type="protein sequence ID" value="GAE50156.1"/>
    <property type="molecule type" value="Genomic_DNA"/>
</dbReference>
<feature type="compositionally biased region" description="Polar residues" evidence="1">
    <location>
        <begin position="49"/>
        <end position="62"/>
    </location>
</feature>
<dbReference type="AlphaFoldDB" id="W4S0T4"/>